<sequence>MPRIRLDLAYDGSGFSGWAAQPGRRTVQGVLTEALATLLREDVQLTVAGRTDAGVHAADQVAHLDVSDAAWAALPGRCDRTSEQALLDRLDRLLIRGSGVLRASDVVVRAASVVDESFDARFAAIWRAYRYRVAEPGAFDPRTRASTWWVRDELDVAAMGEAAALLVGEWDFAALCKPREGASTIRRLTHAEVMRADGAIAIDLRADAFCHSMVRSIVGCLVAVGQGKKPSSWLGELLASRDRSLAAAVAPAHGLTLMAVGYPPQDQWASRQEETRRFRTTAAGRDES</sequence>
<dbReference type="HAMAP" id="MF_00171">
    <property type="entry name" value="TruA"/>
    <property type="match status" value="1"/>
</dbReference>
<dbReference type="EC" id="5.4.99.12" evidence="4"/>
<dbReference type="CDD" id="cd02570">
    <property type="entry name" value="PseudoU_synth_EcTruA"/>
    <property type="match status" value="1"/>
</dbReference>
<dbReference type="Proteomes" id="UP000185628">
    <property type="component" value="Unassembled WGS sequence"/>
</dbReference>
<dbReference type="Gene3D" id="3.30.70.580">
    <property type="entry name" value="Pseudouridine synthase I, catalytic domain, N-terminal subdomain"/>
    <property type="match status" value="1"/>
</dbReference>
<dbReference type="PANTHER" id="PTHR11142">
    <property type="entry name" value="PSEUDOURIDYLATE SYNTHASE"/>
    <property type="match status" value="1"/>
</dbReference>
<evidence type="ECO:0000313" key="11">
    <source>
        <dbReference type="Proteomes" id="UP000185628"/>
    </source>
</evidence>
<keyword evidence="2 4" id="KW-0819">tRNA processing</keyword>
<name>A0A1Q5Q5F7_9ACTO</name>
<dbReference type="InterPro" id="IPR001406">
    <property type="entry name" value="PsdUridine_synth_TruA"/>
</dbReference>
<evidence type="ECO:0000256" key="5">
    <source>
        <dbReference type="PIRSR" id="PIRSR001430-1"/>
    </source>
</evidence>
<dbReference type="GO" id="GO:0031119">
    <property type="term" value="P:tRNA pseudouridine synthesis"/>
    <property type="evidence" value="ECO:0007669"/>
    <property type="project" value="UniProtKB-UniRule"/>
</dbReference>
<dbReference type="InterPro" id="IPR020097">
    <property type="entry name" value="PsdUridine_synth_TruA_a/b_dom"/>
</dbReference>
<dbReference type="InterPro" id="IPR020103">
    <property type="entry name" value="PsdUridine_synth_cat_dom_sf"/>
</dbReference>
<keyword evidence="11" id="KW-1185">Reference proteome</keyword>
<evidence type="ECO:0000256" key="3">
    <source>
        <dbReference type="ARBA" id="ARBA00023235"/>
    </source>
</evidence>
<dbReference type="RefSeq" id="WP_073715450.1">
    <property type="nucleotide sequence ID" value="NZ_MQVR01000002.1"/>
</dbReference>
<comment type="caution">
    <text evidence="4">Lacks conserved residue(s) required for the propagation of feature annotation.</text>
</comment>
<evidence type="ECO:0000256" key="1">
    <source>
        <dbReference type="ARBA" id="ARBA00009375"/>
    </source>
</evidence>
<feature type="domain" description="Pseudouridine synthase I TruA alpha/beta" evidence="9">
    <location>
        <begin position="162"/>
        <end position="263"/>
    </location>
</feature>
<dbReference type="InterPro" id="IPR020095">
    <property type="entry name" value="PsdUridine_synth_TruA_C"/>
</dbReference>
<comment type="similarity">
    <text evidence="1 4 7">Belongs to the tRNA pseudouridine synthase TruA family.</text>
</comment>
<dbReference type="AlphaFoldDB" id="A0A1Q5Q5F7"/>
<protein>
    <recommendedName>
        <fullName evidence="4">tRNA pseudouridine synthase A</fullName>
        <ecNumber evidence="4">5.4.99.12</ecNumber>
    </recommendedName>
    <alternativeName>
        <fullName evidence="4">tRNA pseudouridine(38-40) synthase</fullName>
    </alternativeName>
    <alternativeName>
        <fullName evidence="4">tRNA pseudouridylate synthase I</fullName>
    </alternativeName>
    <alternativeName>
        <fullName evidence="4">tRNA-uridine isomerase I</fullName>
    </alternativeName>
</protein>
<dbReference type="EMBL" id="MQVR01000002">
    <property type="protein sequence ID" value="OKL55055.1"/>
    <property type="molecule type" value="Genomic_DNA"/>
</dbReference>
<feature type="region of interest" description="Disordered" evidence="8">
    <location>
        <begin position="266"/>
        <end position="288"/>
    </location>
</feature>
<dbReference type="PIRSF" id="PIRSF001430">
    <property type="entry name" value="tRNA_psdUrid_synth"/>
    <property type="match status" value="1"/>
</dbReference>
<dbReference type="NCBIfam" id="TIGR00071">
    <property type="entry name" value="hisT_truA"/>
    <property type="match status" value="1"/>
</dbReference>
<comment type="caution">
    <text evidence="10">The sequence shown here is derived from an EMBL/GenBank/DDBJ whole genome shotgun (WGS) entry which is preliminary data.</text>
</comment>
<dbReference type="GO" id="GO:0160147">
    <property type="term" value="F:tRNA pseudouridine(38-40) synthase activity"/>
    <property type="evidence" value="ECO:0007669"/>
    <property type="project" value="UniProtKB-EC"/>
</dbReference>
<comment type="subunit">
    <text evidence="4">Homodimer.</text>
</comment>
<evidence type="ECO:0000256" key="8">
    <source>
        <dbReference type="SAM" id="MobiDB-lite"/>
    </source>
</evidence>
<evidence type="ECO:0000256" key="7">
    <source>
        <dbReference type="RuleBase" id="RU003792"/>
    </source>
</evidence>
<dbReference type="GO" id="GO:0003723">
    <property type="term" value="F:RNA binding"/>
    <property type="evidence" value="ECO:0007669"/>
    <property type="project" value="InterPro"/>
</dbReference>
<reference evidence="11" key="1">
    <citation type="submission" date="2016-12" db="EMBL/GenBank/DDBJ databases">
        <authorList>
            <person name="Meng X."/>
        </authorList>
    </citation>
    <scope>NUCLEOTIDE SEQUENCE [LARGE SCALE GENOMIC DNA]</scope>
    <source>
        <strain evidence="11">DSM 19116</strain>
    </source>
</reference>
<dbReference type="OrthoDB" id="9811823at2"/>
<dbReference type="Pfam" id="PF01416">
    <property type="entry name" value="PseudoU_synth_1"/>
    <property type="match status" value="1"/>
</dbReference>
<dbReference type="InterPro" id="IPR020094">
    <property type="entry name" value="TruA/RsuA/RluB/E/F_N"/>
</dbReference>
<dbReference type="Gene3D" id="3.30.70.660">
    <property type="entry name" value="Pseudouridine synthase I, catalytic domain, C-terminal subdomain"/>
    <property type="match status" value="1"/>
</dbReference>
<evidence type="ECO:0000256" key="2">
    <source>
        <dbReference type="ARBA" id="ARBA00022694"/>
    </source>
</evidence>
<feature type="active site" description="Nucleophile" evidence="4 5">
    <location>
        <position position="52"/>
    </location>
</feature>
<accession>A0A1Q5Q5F7</accession>
<keyword evidence="3 4" id="KW-0413">Isomerase</keyword>
<dbReference type="SUPFAM" id="SSF55120">
    <property type="entry name" value="Pseudouridine synthase"/>
    <property type="match status" value="1"/>
</dbReference>
<dbReference type="PANTHER" id="PTHR11142:SF0">
    <property type="entry name" value="TRNA PSEUDOURIDINE SYNTHASE-LIKE 1"/>
    <property type="match status" value="1"/>
</dbReference>
<feature type="binding site" evidence="4 6">
    <location>
        <position position="129"/>
    </location>
    <ligand>
        <name>substrate</name>
    </ligand>
</feature>
<evidence type="ECO:0000256" key="4">
    <source>
        <dbReference type="HAMAP-Rule" id="MF_00171"/>
    </source>
</evidence>
<evidence type="ECO:0000313" key="10">
    <source>
        <dbReference type="EMBL" id="OKL55055.1"/>
    </source>
</evidence>
<proteinExistence type="inferred from homology"/>
<comment type="function">
    <text evidence="4">Formation of pseudouridine at positions 38, 39 and 40 in the anticodon stem and loop of transfer RNAs.</text>
</comment>
<gene>
    <name evidence="4" type="primary">truA</name>
    <name evidence="10" type="ORF">BSZ39_00530</name>
</gene>
<organism evidence="10 11">
    <name type="scientific">Bowdeniella nasicola</name>
    <dbReference type="NCBI Taxonomy" id="208480"/>
    <lineage>
        <taxon>Bacteria</taxon>
        <taxon>Bacillati</taxon>
        <taxon>Actinomycetota</taxon>
        <taxon>Actinomycetes</taxon>
        <taxon>Actinomycetales</taxon>
        <taxon>Actinomycetaceae</taxon>
        <taxon>Bowdeniella</taxon>
    </lineage>
</organism>
<comment type="catalytic activity">
    <reaction evidence="4 7">
        <text>uridine(38/39/40) in tRNA = pseudouridine(38/39/40) in tRNA</text>
        <dbReference type="Rhea" id="RHEA:22376"/>
        <dbReference type="Rhea" id="RHEA-COMP:10085"/>
        <dbReference type="Rhea" id="RHEA-COMP:10087"/>
        <dbReference type="ChEBI" id="CHEBI:65314"/>
        <dbReference type="ChEBI" id="CHEBI:65315"/>
        <dbReference type="EC" id="5.4.99.12"/>
    </reaction>
</comment>
<evidence type="ECO:0000256" key="6">
    <source>
        <dbReference type="PIRSR" id="PIRSR001430-2"/>
    </source>
</evidence>
<evidence type="ECO:0000259" key="9">
    <source>
        <dbReference type="Pfam" id="PF01416"/>
    </source>
</evidence>